<dbReference type="Proteomes" id="UP000314986">
    <property type="component" value="Unassembled WGS sequence"/>
</dbReference>
<evidence type="ECO:0000313" key="3">
    <source>
        <dbReference type="Ensembl" id="ENSCMIP00000021887.1"/>
    </source>
</evidence>
<dbReference type="GeneTree" id="ENSGT00400000023530"/>
<dbReference type="PANTHER" id="PTHR16222:SF17">
    <property type="entry name" value="SELENOPROTEIN J"/>
    <property type="match status" value="1"/>
</dbReference>
<dbReference type="InterPro" id="IPR050792">
    <property type="entry name" value="ADP-ribosylglycohydrolase"/>
</dbReference>
<organism evidence="3 4">
    <name type="scientific">Callorhinchus milii</name>
    <name type="common">Ghost shark</name>
    <dbReference type="NCBI Taxonomy" id="7868"/>
    <lineage>
        <taxon>Eukaryota</taxon>
        <taxon>Metazoa</taxon>
        <taxon>Chordata</taxon>
        <taxon>Craniata</taxon>
        <taxon>Vertebrata</taxon>
        <taxon>Chondrichthyes</taxon>
        <taxon>Holocephali</taxon>
        <taxon>Chimaeriformes</taxon>
        <taxon>Callorhinchidae</taxon>
        <taxon>Callorhinchus</taxon>
    </lineage>
</organism>
<keyword evidence="4" id="KW-1185">Reference proteome</keyword>
<dbReference type="RefSeq" id="XP_007885488.2">
    <property type="nucleotide sequence ID" value="XM_007887297.2"/>
</dbReference>
<proteinExistence type="inferred from homology"/>
<reference evidence="3" key="5">
    <citation type="submission" date="2025-09" db="UniProtKB">
        <authorList>
            <consortium name="Ensembl"/>
        </authorList>
    </citation>
    <scope>IDENTIFICATION</scope>
</reference>
<reference evidence="3" key="4">
    <citation type="submission" date="2025-08" db="UniProtKB">
        <authorList>
            <consortium name="Ensembl"/>
        </authorList>
    </citation>
    <scope>IDENTIFICATION</scope>
</reference>
<keyword evidence="2" id="KW-0479">Metal-binding</keyword>
<name>A0A4W3I489_CALMI</name>
<sequence length="351" mass="38661">MTEAKKVPSYADRAIGAIIGAAVADAACQPVHWIYNLEKLDSLLAKTPNLEFRPESANPFYTRETGQQSCYGDQAFVLLESLVECKGLNVKDFTERSYAFFGPGSEYDTPINSLHRTKGGPRPKLPVNGPWRQGSIKEFLKNIEEGETPTGSKVDKQMDCIAKLAPLVALYAGKEELLTKVEDAVRVTQNVDMCVALALAAARFLEYCILNGPDTDMFNDIIAEIRKPNRNNPQDLDRVITGYLEKVKINIERPHREVVTGVFVNSCVLPGAFQAALHGVLTETEYVQAIRRTITCGGCSCSRSSFIGACLGAQVTLSGIPDSWKEKTFRYPQLLELAEKIVKLHDDSALA</sequence>
<comment type="similarity">
    <text evidence="1">Belongs to the ADP-ribosylglycohydrolase family.</text>
</comment>
<comment type="cofactor">
    <cofactor evidence="2">
        <name>Mg(2+)</name>
        <dbReference type="ChEBI" id="CHEBI:18420"/>
    </cofactor>
    <text evidence="2">Binds 2 magnesium ions per subunit.</text>
</comment>
<dbReference type="Pfam" id="PF03747">
    <property type="entry name" value="ADP_ribosyl_GH"/>
    <property type="match status" value="1"/>
</dbReference>
<dbReference type="SUPFAM" id="SSF101478">
    <property type="entry name" value="ADP-ribosylglycohydrolase"/>
    <property type="match status" value="1"/>
</dbReference>
<dbReference type="GO" id="GO:0046872">
    <property type="term" value="F:metal ion binding"/>
    <property type="evidence" value="ECO:0007669"/>
    <property type="project" value="UniProtKB-KW"/>
</dbReference>
<dbReference type="Ensembl" id="ENSCMIT00000022273.1">
    <property type="protein sequence ID" value="ENSCMIP00000021887.1"/>
    <property type="gene ID" value="ENSCMIG00000009934.1"/>
</dbReference>
<evidence type="ECO:0000256" key="2">
    <source>
        <dbReference type="PIRSR" id="PIRSR605502-1"/>
    </source>
</evidence>
<dbReference type="PANTHER" id="PTHR16222">
    <property type="entry name" value="ADP-RIBOSYLGLYCOHYDROLASE"/>
    <property type="match status" value="1"/>
</dbReference>
<protein>
    <submittedName>
        <fullName evidence="3">Selenoprotein J</fullName>
    </submittedName>
</protein>
<reference evidence="4" key="1">
    <citation type="journal article" date="2006" name="Science">
        <title>Ancient noncoding elements conserved in the human genome.</title>
        <authorList>
            <person name="Venkatesh B."/>
            <person name="Kirkness E.F."/>
            <person name="Loh Y.H."/>
            <person name="Halpern A.L."/>
            <person name="Lee A.P."/>
            <person name="Johnson J."/>
            <person name="Dandona N."/>
            <person name="Viswanathan L.D."/>
            <person name="Tay A."/>
            <person name="Venter J.C."/>
            <person name="Strausberg R.L."/>
            <person name="Brenner S."/>
        </authorList>
    </citation>
    <scope>NUCLEOTIDE SEQUENCE [LARGE SCALE GENOMIC DNA]</scope>
</reference>
<dbReference type="GeneID" id="103174756"/>
<dbReference type="STRING" id="7868.ENSCMIP00000021887"/>
<gene>
    <name evidence="3" type="primary">selenoj</name>
</gene>
<dbReference type="InterPro" id="IPR005502">
    <property type="entry name" value="Ribosyl_crysJ1"/>
</dbReference>
<accession>A0A4W3I489</accession>
<evidence type="ECO:0000313" key="4">
    <source>
        <dbReference type="Proteomes" id="UP000314986"/>
    </source>
</evidence>
<dbReference type="Gene3D" id="1.10.4080.10">
    <property type="entry name" value="ADP-ribosylation/Crystallin J1"/>
    <property type="match status" value="1"/>
</dbReference>
<keyword evidence="2" id="KW-0460">Magnesium</keyword>
<evidence type="ECO:0000256" key="1">
    <source>
        <dbReference type="ARBA" id="ARBA00010702"/>
    </source>
</evidence>
<dbReference type="InterPro" id="IPR036705">
    <property type="entry name" value="Ribosyl_crysJ1_sf"/>
</dbReference>
<reference evidence="4" key="3">
    <citation type="journal article" date="2014" name="Nature">
        <title>Elephant shark genome provides unique insights into gnathostome evolution.</title>
        <authorList>
            <consortium name="International Elephant Shark Genome Sequencing Consortium"/>
            <person name="Venkatesh B."/>
            <person name="Lee A.P."/>
            <person name="Ravi V."/>
            <person name="Maurya A.K."/>
            <person name="Lian M.M."/>
            <person name="Swann J.B."/>
            <person name="Ohta Y."/>
            <person name="Flajnik M.F."/>
            <person name="Sutoh Y."/>
            <person name="Kasahara M."/>
            <person name="Hoon S."/>
            <person name="Gangu V."/>
            <person name="Roy S.W."/>
            <person name="Irimia M."/>
            <person name="Korzh V."/>
            <person name="Kondrychyn I."/>
            <person name="Lim Z.W."/>
            <person name="Tay B.H."/>
            <person name="Tohari S."/>
            <person name="Kong K.W."/>
            <person name="Ho S."/>
            <person name="Lorente-Galdos B."/>
            <person name="Quilez J."/>
            <person name="Marques-Bonet T."/>
            <person name="Raney B.J."/>
            <person name="Ingham P.W."/>
            <person name="Tay A."/>
            <person name="Hillier L.W."/>
            <person name="Minx P."/>
            <person name="Boehm T."/>
            <person name="Wilson R.K."/>
            <person name="Brenner S."/>
            <person name="Warren W.C."/>
        </authorList>
    </citation>
    <scope>NUCLEOTIDE SEQUENCE [LARGE SCALE GENOMIC DNA]</scope>
</reference>
<dbReference type="InParanoid" id="A0A4W3I489"/>
<dbReference type="AlphaFoldDB" id="A0A4W3I489"/>
<reference evidence="4" key="2">
    <citation type="journal article" date="2007" name="PLoS Biol.">
        <title>Survey sequencing and comparative analysis of the elephant shark (Callorhinchus milii) genome.</title>
        <authorList>
            <person name="Venkatesh B."/>
            <person name="Kirkness E.F."/>
            <person name="Loh Y.H."/>
            <person name="Halpern A.L."/>
            <person name="Lee A.P."/>
            <person name="Johnson J."/>
            <person name="Dandona N."/>
            <person name="Viswanathan L.D."/>
            <person name="Tay A."/>
            <person name="Venter J.C."/>
            <person name="Strausberg R.L."/>
            <person name="Brenner S."/>
        </authorList>
    </citation>
    <scope>NUCLEOTIDE SEQUENCE [LARGE SCALE GENOMIC DNA]</scope>
</reference>